<evidence type="ECO:0000313" key="1">
    <source>
        <dbReference type="EMBL" id="KAK2651754.1"/>
    </source>
</evidence>
<gene>
    <name evidence="1" type="ORF">Ddye_011610</name>
</gene>
<dbReference type="Proteomes" id="UP001280121">
    <property type="component" value="Unassembled WGS sequence"/>
</dbReference>
<evidence type="ECO:0000313" key="2">
    <source>
        <dbReference type="Proteomes" id="UP001280121"/>
    </source>
</evidence>
<protein>
    <submittedName>
        <fullName evidence="1">Uncharacterized protein</fullName>
    </submittedName>
</protein>
<organism evidence="1 2">
    <name type="scientific">Dipteronia dyeriana</name>
    <dbReference type="NCBI Taxonomy" id="168575"/>
    <lineage>
        <taxon>Eukaryota</taxon>
        <taxon>Viridiplantae</taxon>
        <taxon>Streptophyta</taxon>
        <taxon>Embryophyta</taxon>
        <taxon>Tracheophyta</taxon>
        <taxon>Spermatophyta</taxon>
        <taxon>Magnoliopsida</taxon>
        <taxon>eudicotyledons</taxon>
        <taxon>Gunneridae</taxon>
        <taxon>Pentapetalae</taxon>
        <taxon>rosids</taxon>
        <taxon>malvids</taxon>
        <taxon>Sapindales</taxon>
        <taxon>Sapindaceae</taxon>
        <taxon>Hippocastanoideae</taxon>
        <taxon>Acereae</taxon>
        <taxon>Dipteronia</taxon>
    </lineage>
</organism>
<keyword evidence="2" id="KW-1185">Reference proteome</keyword>
<accession>A0AAD9X2T4</accession>
<dbReference type="EMBL" id="JANJYI010000004">
    <property type="protein sequence ID" value="KAK2651754.1"/>
    <property type="molecule type" value="Genomic_DNA"/>
</dbReference>
<proteinExistence type="predicted"/>
<name>A0AAD9X2T4_9ROSI</name>
<sequence length="117" mass="12955">MGMEGVEVYSEDLVVGLNQGMGDQIEDVRDQSNTNTKNFRNWKHNSADLMFLSETKLHSSKASRFKDMLGFRGGISVDSNGKSGGLFLLWFEEVDATGLSFSAGDIDARIKMHDGFL</sequence>
<reference evidence="1" key="1">
    <citation type="journal article" date="2023" name="Plant J.">
        <title>Genome sequences and population genomics provide insights into the demographic history, inbreeding, and mutation load of two 'living fossil' tree species of Dipteronia.</title>
        <authorList>
            <person name="Feng Y."/>
            <person name="Comes H.P."/>
            <person name="Chen J."/>
            <person name="Zhu S."/>
            <person name="Lu R."/>
            <person name="Zhang X."/>
            <person name="Li P."/>
            <person name="Qiu J."/>
            <person name="Olsen K.M."/>
            <person name="Qiu Y."/>
        </authorList>
    </citation>
    <scope>NUCLEOTIDE SEQUENCE</scope>
    <source>
        <strain evidence="1">KIB01</strain>
    </source>
</reference>
<dbReference type="AlphaFoldDB" id="A0AAD9X2T4"/>
<comment type="caution">
    <text evidence="1">The sequence shown here is derived from an EMBL/GenBank/DDBJ whole genome shotgun (WGS) entry which is preliminary data.</text>
</comment>